<dbReference type="KEGG" id="mng:MNEG_6686"/>
<feature type="compositionally biased region" description="Low complexity" evidence="1">
    <location>
        <begin position="1"/>
        <end position="37"/>
    </location>
</feature>
<feature type="non-terminal residue" evidence="2">
    <location>
        <position position="112"/>
    </location>
</feature>
<reference evidence="2 3" key="1">
    <citation type="journal article" date="2013" name="BMC Genomics">
        <title>Reconstruction of the lipid metabolism for the microalga Monoraphidium neglectum from its genome sequence reveals characteristics suitable for biofuel production.</title>
        <authorList>
            <person name="Bogen C."/>
            <person name="Al-Dilaimi A."/>
            <person name="Albersmeier A."/>
            <person name="Wichmann J."/>
            <person name="Grundmann M."/>
            <person name="Rupp O."/>
            <person name="Lauersen K.J."/>
            <person name="Blifernez-Klassen O."/>
            <person name="Kalinowski J."/>
            <person name="Goesmann A."/>
            <person name="Mussgnug J.H."/>
            <person name="Kruse O."/>
        </authorList>
    </citation>
    <scope>NUCLEOTIDE SEQUENCE [LARGE SCALE GENOMIC DNA]</scope>
    <source>
        <strain evidence="2 3">SAG 48.87</strain>
    </source>
</reference>
<dbReference type="Proteomes" id="UP000054498">
    <property type="component" value="Unassembled WGS sequence"/>
</dbReference>
<evidence type="ECO:0000256" key="1">
    <source>
        <dbReference type="SAM" id="MobiDB-lite"/>
    </source>
</evidence>
<dbReference type="RefSeq" id="XP_013900297.1">
    <property type="nucleotide sequence ID" value="XM_014044843.1"/>
</dbReference>
<sequence length="112" mass="12185">MGEMAAAHTSASAAMQQQQSASTSSGSGSDGSAVPGSWQQLRTYATGGRGLVPSRKPAVKKPARHQWHYCAVDYDPMLPKPSQPLPPYAPPRAHLKDYKAIFNSQMPRHNRR</sequence>
<dbReference type="OrthoDB" id="544002at2759"/>
<dbReference type="EMBL" id="KK101330">
    <property type="protein sequence ID" value="KIZ01278.1"/>
    <property type="molecule type" value="Genomic_DNA"/>
</dbReference>
<name>A0A0D2JQC6_9CHLO</name>
<organism evidence="2 3">
    <name type="scientific">Monoraphidium neglectum</name>
    <dbReference type="NCBI Taxonomy" id="145388"/>
    <lineage>
        <taxon>Eukaryota</taxon>
        <taxon>Viridiplantae</taxon>
        <taxon>Chlorophyta</taxon>
        <taxon>core chlorophytes</taxon>
        <taxon>Chlorophyceae</taxon>
        <taxon>CS clade</taxon>
        <taxon>Sphaeropleales</taxon>
        <taxon>Selenastraceae</taxon>
        <taxon>Monoraphidium</taxon>
    </lineage>
</organism>
<feature type="region of interest" description="Disordered" evidence="1">
    <location>
        <begin position="1"/>
        <end position="64"/>
    </location>
</feature>
<accession>A0A0D2JQC6</accession>
<dbReference type="STRING" id="145388.A0A0D2JQC6"/>
<dbReference type="GeneID" id="25739562"/>
<dbReference type="AlphaFoldDB" id="A0A0D2JQC6"/>
<evidence type="ECO:0000313" key="2">
    <source>
        <dbReference type="EMBL" id="KIZ01278.1"/>
    </source>
</evidence>
<protein>
    <submittedName>
        <fullName evidence="2">Uncharacterized protein</fullName>
    </submittedName>
</protein>
<keyword evidence="3" id="KW-1185">Reference proteome</keyword>
<proteinExistence type="predicted"/>
<evidence type="ECO:0000313" key="3">
    <source>
        <dbReference type="Proteomes" id="UP000054498"/>
    </source>
</evidence>
<gene>
    <name evidence="2" type="ORF">MNEG_6686</name>
</gene>